<dbReference type="OrthoDB" id="6397760at2"/>
<dbReference type="PROSITE" id="PS51257">
    <property type="entry name" value="PROKAR_LIPOPROTEIN"/>
    <property type="match status" value="1"/>
</dbReference>
<proteinExistence type="predicted"/>
<evidence type="ECO:0000313" key="3">
    <source>
        <dbReference type="Proteomes" id="UP000243197"/>
    </source>
</evidence>
<dbReference type="AlphaFoldDB" id="A0A1J1E2Z9"/>
<evidence type="ECO:0000259" key="1">
    <source>
        <dbReference type="SMART" id="SM00245"/>
    </source>
</evidence>
<sequence>MKITNISFISLIITHLLFGCEKISIDKVESSPKDNFNVFCSVIKNKYSFLKDKNINWDSIVSVYKPNIHDGIDKVDEFNIYKEMLECLKDGHVNLTSKFDTYSYRTYFDNPTNFDIDIILRGYLKRDFKRLGGFSYNVIDGNYGYIYYSSFISSVSGIDYILNYMESKKVKGIILDVRNNGGGYLSNVFTLLSRFADKKRMVWKEYFKNGPRPDDFSDPVYSYVNPHSNTYKKKVVVLTNISCYSSTSYFATGMKQLPNVRLIGDITGGGSGSPVGYILPNGWRLRFSVTKSLDAYDYSFELGVVPHERLNMKTDNKNLYSDSIIERAKVLIDNNFDI</sequence>
<dbReference type="SMART" id="SM00245">
    <property type="entry name" value="TSPc"/>
    <property type="match status" value="1"/>
</dbReference>
<dbReference type="KEGG" id="ise:JBKA6_0391"/>
<feature type="domain" description="Tail specific protease" evidence="1">
    <location>
        <begin position="117"/>
        <end position="311"/>
    </location>
</feature>
<dbReference type="GO" id="GO:0006508">
    <property type="term" value="P:proteolysis"/>
    <property type="evidence" value="ECO:0007669"/>
    <property type="project" value="InterPro"/>
</dbReference>
<evidence type="ECO:0000313" key="2">
    <source>
        <dbReference type="EMBL" id="BAV94404.1"/>
    </source>
</evidence>
<organism evidence="2 3">
    <name type="scientific">Ichthyobacterium seriolicida</name>
    <dbReference type="NCBI Taxonomy" id="242600"/>
    <lineage>
        <taxon>Bacteria</taxon>
        <taxon>Pseudomonadati</taxon>
        <taxon>Bacteroidota</taxon>
        <taxon>Flavobacteriia</taxon>
        <taxon>Flavobacteriales</taxon>
        <taxon>Ichthyobacteriaceae</taxon>
        <taxon>Ichthyobacterium</taxon>
    </lineage>
</organism>
<keyword evidence="3" id="KW-1185">Reference proteome</keyword>
<dbReference type="Gene3D" id="3.30.750.44">
    <property type="match status" value="1"/>
</dbReference>
<dbReference type="InterPro" id="IPR005151">
    <property type="entry name" value="Tail-specific_protease"/>
</dbReference>
<dbReference type="InterPro" id="IPR029045">
    <property type="entry name" value="ClpP/crotonase-like_dom_sf"/>
</dbReference>
<dbReference type="InterPro" id="IPR028204">
    <property type="entry name" value="Tricorn_C1"/>
</dbReference>
<gene>
    <name evidence="2" type="ORF">JBKA6_0391</name>
</gene>
<dbReference type="RefSeq" id="WP_096685355.1">
    <property type="nucleotide sequence ID" value="NZ_AP014564.1"/>
</dbReference>
<dbReference type="GO" id="GO:0008236">
    <property type="term" value="F:serine-type peptidase activity"/>
    <property type="evidence" value="ECO:0007669"/>
    <property type="project" value="InterPro"/>
</dbReference>
<dbReference type="PANTHER" id="PTHR11261">
    <property type="entry name" value="INTERPHOTORECEPTOR RETINOID-BINDING PROTEIN"/>
    <property type="match status" value="1"/>
</dbReference>
<accession>A0A1J1E2Z9</accession>
<dbReference type="Gene3D" id="3.90.226.10">
    <property type="entry name" value="2-enoyl-CoA Hydratase, Chain A, domain 1"/>
    <property type="match status" value="1"/>
</dbReference>
<dbReference type="Proteomes" id="UP000243197">
    <property type="component" value="Chromosome"/>
</dbReference>
<dbReference type="CDD" id="cd07563">
    <property type="entry name" value="Peptidase_S41_IRBP"/>
    <property type="match status" value="1"/>
</dbReference>
<dbReference type="PANTHER" id="PTHR11261:SF3">
    <property type="entry name" value="RETINOL-BINDING PROTEIN 3"/>
    <property type="match status" value="1"/>
</dbReference>
<dbReference type="Pfam" id="PF14684">
    <property type="entry name" value="Tricorn_C1"/>
    <property type="match status" value="1"/>
</dbReference>
<protein>
    <submittedName>
        <fullName evidence="2">Peptidase S41</fullName>
    </submittedName>
</protein>
<dbReference type="Pfam" id="PF03572">
    <property type="entry name" value="Peptidase_S41"/>
    <property type="match status" value="1"/>
</dbReference>
<dbReference type="SUPFAM" id="SSF52096">
    <property type="entry name" value="ClpP/crotonase"/>
    <property type="match status" value="1"/>
</dbReference>
<dbReference type="EMBL" id="AP014564">
    <property type="protein sequence ID" value="BAV94404.1"/>
    <property type="molecule type" value="Genomic_DNA"/>
</dbReference>
<reference evidence="2 3" key="1">
    <citation type="submission" date="2014-03" db="EMBL/GenBank/DDBJ databases">
        <title>complete genome sequence of Flavobacteriaceae bacterium JBKA-6.</title>
        <authorList>
            <person name="Takano T."/>
            <person name="Nakamura Y."/>
            <person name="Takuma S."/>
            <person name="Yasuike M."/>
            <person name="Matsuyama T."/>
            <person name="Sakai T."/>
            <person name="Fujiwara A."/>
            <person name="Kimoto K."/>
            <person name="Fukuda Y."/>
            <person name="Kondo H."/>
            <person name="Hirono I."/>
            <person name="Nakayasu C."/>
        </authorList>
    </citation>
    <scope>NUCLEOTIDE SEQUENCE [LARGE SCALE GENOMIC DNA]</scope>
    <source>
        <strain evidence="2 3">JBKA-6</strain>
    </source>
</reference>
<name>A0A1J1E2Z9_9FLAO</name>